<evidence type="ECO:0000313" key="2">
    <source>
        <dbReference type="EMBL" id="MCD7471437.1"/>
    </source>
</evidence>
<accession>A0ABS8TLN3</accession>
<protein>
    <submittedName>
        <fullName evidence="2">Uncharacterized protein</fullName>
    </submittedName>
</protein>
<reference evidence="2 3" key="1">
    <citation type="journal article" date="2021" name="BMC Genomics">
        <title>Datura genome reveals duplications of psychoactive alkaloid biosynthetic genes and high mutation rate following tissue culture.</title>
        <authorList>
            <person name="Rajewski A."/>
            <person name="Carter-House D."/>
            <person name="Stajich J."/>
            <person name="Litt A."/>
        </authorList>
    </citation>
    <scope>NUCLEOTIDE SEQUENCE [LARGE SCALE GENOMIC DNA]</scope>
    <source>
        <strain evidence="2">AR-01</strain>
    </source>
</reference>
<evidence type="ECO:0000256" key="1">
    <source>
        <dbReference type="SAM" id="MobiDB-lite"/>
    </source>
</evidence>
<evidence type="ECO:0000313" key="3">
    <source>
        <dbReference type="Proteomes" id="UP000823775"/>
    </source>
</evidence>
<comment type="caution">
    <text evidence="2">The sequence shown here is derived from an EMBL/GenBank/DDBJ whole genome shotgun (WGS) entry which is preliminary data.</text>
</comment>
<dbReference type="EMBL" id="JACEIK010001682">
    <property type="protein sequence ID" value="MCD7471437.1"/>
    <property type="molecule type" value="Genomic_DNA"/>
</dbReference>
<name>A0ABS8TLN3_DATST</name>
<proteinExistence type="predicted"/>
<gene>
    <name evidence="2" type="ORF">HAX54_011881</name>
</gene>
<feature type="region of interest" description="Disordered" evidence="1">
    <location>
        <begin position="29"/>
        <end position="56"/>
    </location>
</feature>
<keyword evidence="3" id="KW-1185">Reference proteome</keyword>
<dbReference type="Proteomes" id="UP000823775">
    <property type="component" value="Unassembled WGS sequence"/>
</dbReference>
<sequence length="99" mass="11172">MLLFGVLANAARKTTSDTIISYSVKEEEVSSTSQTVGKSERSPPRRSRTKGLGGGNGGILRTFIKWVFCFPLWLQLGFQFKVSRTSYSRLRRKVNNLKQ</sequence>
<organism evidence="2 3">
    <name type="scientific">Datura stramonium</name>
    <name type="common">Jimsonweed</name>
    <name type="synonym">Common thornapple</name>
    <dbReference type="NCBI Taxonomy" id="4076"/>
    <lineage>
        <taxon>Eukaryota</taxon>
        <taxon>Viridiplantae</taxon>
        <taxon>Streptophyta</taxon>
        <taxon>Embryophyta</taxon>
        <taxon>Tracheophyta</taxon>
        <taxon>Spermatophyta</taxon>
        <taxon>Magnoliopsida</taxon>
        <taxon>eudicotyledons</taxon>
        <taxon>Gunneridae</taxon>
        <taxon>Pentapetalae</taxon>
        <taxon>asterids</taxon>
        <taxon>lamiids</taxon>
        <taxon>Solanales</taxon>
        <taxon>Solanaceae</taxon>
        <taxon>Solanoideae</taxon>
        <taxon>Datureae</taxon>
        <taxon>Datura</taxon>
    </lineage>
</organism>